<dbReference type="SUPFAM" id="SSF53098">
    <property type="entry name" value="Ribonuclease H-like"/>
    <property type="match status" value="1"/>
</dbReference>
<dbReference type="PANTHER" id="PTHR33064">
    <property type="entry name" value="POL PROTEIN"/>
    <property type="match status" value="1"/>
</dbReference>
<dbReference type="InterPro" id="IPR012337">
    <property type="entry name" value="RNaseH-like_sf"/>
</dbReference>
<evidence type="ECO:0000313" key="6">
    <source>
        <dbReference type="Ensembl" id="ENSTRUP00000069169.1"/>
    </source>
</evidence>
<dbReference type="InterPro" id="IPR051320">
    <property type="entry name" value="Viral_Replic_Matur_Polypro"/>
</dbReference>
<dbReference type="Ensembl" id="ENSTRUT00000063906.1">
    <property type="protein sequence ID" value="ENSTRUP00000069169.1"/>
    <property type="gene ID" value="ENSTRUG00000027814.1"/>
</dbReference>
<dbReference type="EC" id="3.1.26.4" evidence="2"/>
<dbReference type="Gene3D" id="3.10.10.10">
    <property type="entry name" value="HIV Type 1 Reverse Transcriptase, subunit A, domain 1"/>
    <property type="match status" value="1"/>
</dbReference>
<evidence type="ECO:0000259" key="5">
    <source>
        <dbReference type="PROSITE" id="PS50879"/>
    </source>
</evidence>
<dbReference type="InterPro" id="IPR002156">
    <property type="entry name" value="RNaseH_domain"/>
</dbReference>
<dbReference type="SUPFAM" id="SSF56672">
    <property type="entry name" value="DNA/RNA polymerases"/>
    <property type="match status" value="1"/>
</dbReference>
<dbReference type="PANTHER" id="PTHR33064:SF37">
    <property type="entry name" value="RIBONUCLEASE H"/>
    <property type="match status" value="1"/>
</dbReference>
<reference evidence="6 7" key="1">
    <citation type="journal article" date="2011" name="Genome Biol. Evol.">
        <title>Integration of the genetic map and genome assembly of fugu facilitates insights into distinct features of genome evolution in teleosts and mammals.</title>
        <authorList>
            <person name="Kai W."/>
            <person name="Kikuchi K."/>
            <person name="Tohari S."/>
            <person name="Chew A.K."/>
            <person name="Tay A."/>
            <person name="Fujiwara A."/>
            <person name="Hosoya S."/>
            <person name="Suetake H."/>
            <person name="Naruse K."/>
            <person name="Brenner S."/>
            <person name="Suzuki Y."/>
            <person name="Venkatesh B."/>
        </authorList>
    </citation>
    <scope>NUCLEOTIDE SEQUENCE [LARGE SCALE GENOMIC DNA]</scope>
</reference>
<dbReference type="InterPro" id="IPR043502">
    <property type="entry name" value="DNA/RNA_pol_sf"/>
</dbReference>
<keyword evidence="7" id="KW-1185">Reference proteome</keyword>
<protein>
    <recommendedName>
        <fullName evidence="2">ribonuclease H</fullName>
        <ecNumber evidence="2">3.1.26.4</ecNumber>
    </recommendedName>
</protein>
<dbReference type="GO" id="GO:0004523">
    <property type="term" value="F:RNA-DNA hybrid ribonuclease activity"/>
    <property type="evidence" value="ECO:0007669"/>
    <property type="project" value="UniProtKB-EC"/>
</dbReference>
<reference evidence="6" key="2">
    <citation type="submission" date="2025-08" db="UniProtKB">
        <authorList>
            <consortium name="Ensembl"/>
        </authorList>
    </citation>
    <scope>IDENTIFICATION</scope>
</reference>
<dbReference type="Gene3D" id="3.30.420.10">
    <property type="entry name" value="Ribonuclease H-like superfamily/Ribonuclease H"/>
    <property type="match status" value="1"/>
</dbReference>
<feature type="domain" description="RNase H type-1" evidence="5">
    <location>
        <begin position="290"/>
        <end position="437"/>
    </location>
</feature>
<dbReference type="InterPro" id="IPR036397">
    <property type="entry name" value="RNaseH_sf"/>
</dbReference>
<feature type="region of interest" description="Disordered" evidence="3">
    <location>
        <begin position="442"/>
        <end position="481"/>
    </location>
</feature>
<evidence type="ECO:0000313" key="7">
    <source>
        <dbReference type="Proteomes" id="UP000005226"/>
    </source>
</evidence>
<feature type="compositionally biased region" description="Basic and acidic residues" evidence="3">
    <location>
        <begin position="469"/>
        <end position="481"/>
    </location>
</feature>
<dbReference type="InterPro" id="IPR043128">
    <property type="entry name" value="Rev_trsase/Diguanyl_cyclase"/>
</dbReference>
<dbReference type="Gene3D" id="3.30.70.270">
    <property type="match status" value="2"/>
</dbReference>
<organism evidence="6 7">
    <name type="scientific">Takifugu rubripes</name>
    <name type="common">Japanese pufferfish</name>
    <name type="synonym">Fugu rubripes</name>
    <dbReference type="NCBI Taxonomy" id="31033"/>
    <lineage>
        <taxon>Eukaryota</taxon>
        <taxon>Metazoa</taxon>
        <taxon>Chordata</taxon>
        <taxon>Craniata</taxon>
        <taxon>Vertebrata</taxon>
        <taxon>Euteleostomi</taxon>
        <taxon>Actinopterygii</taxon>
        <taxon>Neopterygii</taxon>
        <taxon>Teleostei</taxon>
        <taxon>Neoteleostei</taxon>
        <taxon>Acanthomorphata</taxon>
        <taxon>Eupercaria</taxon>
        <taxon>Tetraodontiformes</taxon>
        <taxon>Tetradontoidea</taxon>
        <taxon>Tetraodontidae</taxon>
        <taxon>Takifugu</taxon>
    </lineage>
</organism>
<evidence type="ECO:0000259" key="4">
    <source>
        <dbReference type="PROSITE" id="PS50878"/>
    </source>
</evidence>
<evidence type="ECO:0000256" key="1">
    <source>
        <dbReference type="ARBA" id="ARBA00010879"/>
    </source>
</evidence>
<evidence type="ECO:0000256" key="2">
    <source>
        <dbReference type="ARBA" id="ARBA00012180"/>
    </source>
</evidence>
<dbReference type="GeneTree" id="ENSGT00940000160750"/>
<reference evidence="6" key="3">
    <citation type="submission" date="2025-09" db="UniProtKB">
        <authorList>
            <consortium name="Ensembl"/>
        </authorList>
    </citation>
    <scope>IDENTIFICATION</scope>
</reference>
<dbReference type="Pfam" id="PF00078">
    <property type="entry name" value="RVT_1"/>
    <property type="match status" value="1"/>
</dbReference>
<dbReference type="OMA" id="CIPLARK"/>
<dbReference type="AlphaFoldDB" id="A0A674N7F5"/>
<proteinExistence type="inferred from homology"/>
<dbReference type="GO" id="GO:0006259">
    <property type="term" value="P:DNA metabolic process"/>
    <property type="evidence" value="ECO:0007669"/>
    <property type="project" value="UniProtKB-ARBA"/>
</dbReference>
<dbReference type="PROSITE" id="PS50879">
    <property type="entry name" value="RNASE_H_1"/>
    <property type="match status" value="1"/>
</dbReference>
<dbReference type="InterPro" id="IPR000477">
    <property type="entry name" value="RT_dom"/>
</dbReference>
<dbReference type="InParanoid" id="A0A674N7F5"/>
<feature type="domain" description="Reverse transcriptase" evidence="4">
    <location>
        <begin position="1"/>
        <end position="156"/>
    </location>
</feature>
<sequence length="481" mass="53070">MVQDLQAVNTAVVPRSPLVADPYTLLNDLNPEHQWYTVIDVSNAFFSVPVHPDSQFWFAFTFQGRRYTWTRLPQGYCESPTIFSRVMMSSLAKFKPPCGSQILVYVDDILMASKTEGDCWSDTLTLLHWLASQGHKLSKSKLQLVKQEVVYLGHVLTHNGRAILESRKTAVLDAPKPKTKKQMMSFLGLVNFCRSWILDYAKITAPLQALQVPHAVSILLLQSKIAFLSPARHLSCMAVLLSQPNLTIRRCTTLNPATLLPTAEEGHQHNCLDEVSITVLPRPDLSDVALTTGQTLFVAGSSRKDDCGRTRTAYAVVTATEVVEAKSLPSSYSAQAAELVALTRACELSKGQDVTIYTDSQYAFSTLFVFAHQWNLRGMKTSTGKPVVHAELLRKLLAAVQQPRKIAVCKCTAHTNNTDSVSQGNVFADKAAKAAANNNTLLDNDEEESFSLEPADNDILKEMQQSAPEKGDVEEARSQTG</sequence>
<dbReference type="GO" id="GO:0003676">
    <property type="term" value="F:nucleic acid binding"/>
    <property type="evidence" value="ECO:0007669"/>
    <property type="project" value="InterPro"/>
</dbReference>
<evidence type="ECO:0000256" key="3">
    <source>
        <dbReference type="SAM" id="MobiDB-lite"/>
    </source>
</evidence>
<comment type="similarity">
    <text evidence="1">Belongs to the beta type-B retroviral polymerase family. HERV class-II K(HML-2) pol subfamily.</text>
</comment>
<dbReference type="Pfam" id="PF00075">
    <property type="entry name" value="RNase_H"/>
    <property type="match status" value="1"/>
</dbReference>
<dbReference type="Proteomes" id="UP000005226">
    <property type="component" value="Chromosome 9"/>
</dbReference>
<name>A0A674N7F5_TAKRU</name>
<dbReference type="PROSITE" id="PS50878">
    <property type="entry name" value="RT_POL"/>
    <property type="match status" value="1"/>
</dbReference>
<accession>A0A674N7F5</accession>